<dbReference type="VEuPathDB" id="FungiDB:PC110_g17626"/>
<keyword evidence="6" id="KW-1185">Reference proteome</keyword>
<keyword evidence="5" id="KW-0407">Ion channel</keyword>
<comment type="similarity">
    <text evidence="1">Belongs to the shaker potassium channel beta subunit family.</text>
</comment>
<evidence type="ECO:0000256" key="1">
    <source>
        <dbReference type="ARBA" id="ARBA00006515"/>
    </source>
</evidence>
<evidence type="ECO:0000256" key="3">
    <source>
        <dbReference type="ARBA" id="ARBA00023002"/>
    </source>
</evidence>
<dbReference type="SUPFAM" id="SSF51430">
    <property type="entry name" value="NAD(P)-linked oxidoreductase"/>
    <property type="match status" value="1"/>
</dbReference>
<organism evidence="5 6">
    <name type="scientific">Phytophthora cactorum</name>
    <dbReference type="NCBI Taxonomy" id="29920"/>
    <lineage>
        <taxon>Eukaryota</taxon>
        <taxon>Sar</taxon>
        <taxon>Stramenopiles</taxon>
        <taxon>Oomycota</taxon>
        <taxon>Peronosporomycetes</taxon>
        <taxon>Peronosporales</taxon>
        <taxon>Peronosporaceae</taxon>
        <taxon>Phytophthora</taxon>
    </lineage>
</organism>
<dbReference type="Pfam" id="PF00248">
    <property type="entry name" value="Aldo_ket_red"/>
    <property type="match status" value="1"/>
</dbReference>
<accession>A0A329RQN4</accession>
<evidence type="ECO:0000256" key="2">
    <source>
        <dbReference type="ARBA" id="ARBA00022857"/>
    </source>
</evidence>
<dbReference type="EMBL" id="MJFZ01000694">
    <property type="protein sequence ID" value="RAW25966.1"/>
    <property type="molecule type" value="Genomic_DNA"/>
</dbReference>
<dbReference type="InterPro" id="IPR023210">
    <property type="entry name" value="NADP_OxRdtase_dom"/>
</dbReference>
<proteinExistence type="inferred from homology"/>
<evidence type="ECO:0000313" key="6">
    <source>
        <dbReference type="Proteomes" id="UP000251314"/>
    </source>
</evidence>
<dbReference type="STRING" id="29920.A0A329RQN4"/>
<evidence type="ECO:0000259" key="4">
    <source>
        <dbReference type="Pfam" id="PF00248"/>
    </source>
</evidence>
<comment type="caution">
    <text evidence="5">The sequence shown here is derived from an EMBL/GenBank/DDBJ whole genome shotgun (WGS) entry which is preliminary data.</text>
</comment>
<dbReference type="InterPro" id="IPR036812">
    <property type="entry name" value="NAD(P)_OxRdtase_dom_sf"/>
</dbReference>
<dbReference type="OrthoDB" id="2310150at2759"/>
<sequence length="357" mass="39904">MTSVAKLAHNMKYRFLGNTGLLVSKFAFGSFVTFNTQNDFEKTYAIMEHAYKNGINFFDNAEAYADGESERYMGKIINTGIERGLWAREDLVISTKIFFGAKMFSGGGGPNDTGLSRKHIVEGTKASLKRFGLDYVDLIFCHRQDPYTPMEEIVRAMNYVIEQGWAFYWGTSEWTAAEIMEACEVADRLGLIRPAFDQTRYNILDRSRVDYDFVNLYKKYNYGVTAFSALAGGVLTGKYSNGVIPEGSRITIPSFTTMIESGLEEKTAKALQLTAVAKDVGCTLPQLAIAWSVSNENVSTVLLGASRIEQLDENLKALEFADKITPEIRAKIDAIAQFTPEVPQVQAVVHEMRAKWL</sequence>
<keyword evidence="3" id="KW-0560">Oxidoreductase</keyword>
<dbReference type="PRINTS" id="PR01577">
    <property type="entry name" value="KCNABCHANNEL"/>
</dbReference>
<protein>
    <submittedName>
        <fullName evidence="5">Putative voltage-gated potassium channel subunit beta</fullName>
    </submittedName>
</protein>
<reference evidence="5 6" key="1">
    <citation type="submission" date="2018-01" db="EMBL/GenBank/DDBJ databases">
        <title>Draft genome of the strawberry crown rot pathogen Phytophthora cactorum.</title>
        <authorList>
            <person name="Armitage A.D."/>
            <person name="Lysoe E."/>
            <person name="Nellist C.F."/>
            <person name="Harrison R.J."/>
            <person name="Brurberg M.B."/>
        </authorList>
    </citation>
    <scope>NUCLEOTIDE SEQUENCE [LARGE SCALE GENOMIC DNA]</scope>
    <source>
        <strain evidence="5 6">10300</strain>
    </source>
</reference>
<name>A0A329RQN4_9STRA</name>
<evidence type="ECO:0000313" key="5">
    <source>
        <dbReference type="EMBL" id="RAW25966.1"/>
    </source>
</evidence>
<keyword evidence="2" id="KW-0521">NADP</keyword>
<dbReference type="Proteomes" id="UP000251314">
    <property type="component" value="Unassembled WGS sequence"/>
</dbReference>
<dbReference type="PANTHER" id="PTHR43150:SF2">
    <property type="entry name" value="HYPERKINETIC, ISOFORM M"/>
    <property type="match status" value="1"/>
</dbReference>
<feature type="domain" description="NADP-dependent oxidoreductase" evidence="4">
    <location>
        <begin position="28"/>
        <end position="335"/>
    </location>
</feature>
<dbReference type="Gene3D" id="3.20.20.100">
    <property type="entry name" value="NADP-dependent oxidoreductase domain"/>
    <property type="match status" value="1"/>
</dbReference>
<dbReference type="GO" id="GO:0016491">
    <property type="term" value="F:oxidoreductase activity"/>
    <property type="evidence" value="ECO:0007669"/>
    <property type="project" value="UniProtKB-KW"/>
</dbReference>
<dbReference type="PANTHER" id="PTHR43150">
    <property type="entry name" value="HYPERKINETIC, ISOFORM M"/>
    <property type="match status" value="1"/>
</dbReference>
<dbReference type="AlphaFoldDB" id="A0A329RQN4"/>
<keyword evidence="5" id="KW-0406">Ion transport</keyword>
<dbReference type="InterPro" id="IPR005399">
    <property type="entry name" value="K_chnl_volt-dep_bsu_KCNAB-rel"/>
</dbReference>
<gene>
    <name evidence="5" type="ORF">PC110_g17626</name>
</gene>
<dbReference type="GO" id="GO:0034220">
    <property type="term" value="P:monoatomic ion transmembrane transport"/>
    <property type="evidence" value="ECO:0007669"/>
    <property type="project" value="UniProtKB-KW"/>
</dbReference>
<keyword evidence="5" id="KW-0813">Transport</keyword>